<keyword evidence="1" id="KW-0433">Leucine-rich repeat</keyword>
<dbReference type="InterPro" id="IPR044974">
    <property type="entry name" value="Disease_R_plants"/>
</dbReference>
<keyword evidence="2" id="KW-0677">Repeat</keyword>
<dbReference type="InterPro" id="IPR002182">
    <property type="entry name" value="NB-ARC"/>
</dbReference>
<feature type="domain" description="Disease resistance protein Roq1-like winged-helix" evidence="4">
    <location>
        <begin position="198"/>
        <end position="249"/>
    </location>
</feature>
<dbReference type="Proteomes" id="UP001652623">
    <property type="component" value="Chromosome 3"/>
</dbReference>
<dbReference type="PANTHER" id="PTHR11017:SF573">
    <property type="entry name" value="ADP-RIBOSYL CYCLASE_CYCLIC ADP-RIBOSE HYDROLASE"/>
    <property type="match status" value="1"/>
</dbReference>
<dbReference type="InterPro" id="IPR058192">
    <property type="entry name" value="WHD_ROQ1-like"/>
</dbReference>
<evidence type="ECO:0000259" key="4">
    <source>
        <dbReference type="Pfam" id="PF23282"/>
    </source>
</evidence>
<dbReference type="Gene3D" id="1.10.8.430">
    <property type="entry name" value="Helical domain of apoptotic protease-activating factors"/>
    <property type="match status" value="1"/>
</dbReference>
<evidence type="ECO:0000313" key="5">
    <source>
        <dbReference type="Proteomes" id="UP001652623"/>
    </source>
</evidence>
<dbReference type="InterPro" id="IPR042197">
    <property type="entry name" value="Apaf_helical"/>
</dbReference>
<dbReference type="InterPro" id="IPR027417">
    <property type="entry name" value="P-loop_NTPase"/>
</dbReference>
<accession>A0ABM4A535</accession>
<evidence type="ECO:0000313" key="6">
    <source>
        <dbReference type="RefSeq" id="XP_060671843.1"/>
    </source>
</evidence>
<evidence type="ECO:0000256" key="2">
    <source>
        <dbReference type="ARBA" id="ARBA00022737"/>
    </source>
</evidence>
<dbReference type="SUPFAM" id="SSF52540">
    <property type="entry name" value="P-loop containing nucleoside triphosphate hydrolases"/>
    <property type="match status" value="1"/>
</dbReference>
<evidence type="ECO:0000259" key="3">
    <source>
        <dbReference type="Pfam" id="PF00931"/>
    </source>
</evidence>
<feature type="domain" description="NB-ARC" evidence="3">
    <location>
        <begin position="39"/>
        <end position="87"/>
    </location>
</feature>
<gene>
    <name evidence="6" type="primary">LOC132803269</name>
</gene>
<protein>
    <submittedName>
        <fullName evidence="6">Disease resistance protein Roq1-like</fullName>
    </submittedName>
</protein>
<name>A0ABM4A535_ZIZJJ</name>
<sequence length="252" mass="28507">MKGYNQAEFIDEFVLKVSKEYVGSPKIIFDGLFGMHLRIEKLKSYVYKSNNGAEFIGICGMGGVGKTTIARTFYELESSQFESISFLENVKGNYLKHLVIAHGVKAIYDVEPLDDDKCLQLLTWKAGFEKDHLLSDEYKRLSQRVVNYAKGLPLALNVLGSSLRGKDEEEWNDRLERLKNNPNDKIMGVLKISFDALENEDKNIFLLIACFFEGNGHKDYVTSILKKCNFNAIIGIGNVSNKSLLSIKDNEI</sequence>
<organism evidence="5 6">
    <name type="scientific">Ziziphus jujuba</name>
    <name type="common">Chinese jujube</name>
    <name type="synonym">Ziziphus sativa</name>
    <dbReference type="NCBI Taxonomy" id="326968"/>
    <lineage>
        <taxon>Eukaryota</taxon>
        <taxon>Viridiplantae</taxon>
        <taxon>Streptophyta</taxon>
        <taxon>Embryophyta</taxon>
        <taxon>Tracheophyta</taxon>
        <taxon>Spermatophyta</taxon>
        <taxon>Magnoliopsida</taxon>
        <taxon>eudicotyledons</taxon>
        <taxon>Gunneridae</taxon>
        <taxon>Pentapetalae</taxon>
        <taxon>rosids</taxon>
        <taxon>fabids</taxon>
        <taxon>Rosales</taxon>
        <taxon>Rhamnaceae</taxon>
        <taxon>Paliureae</taxon>
        <taxon>Ziziphus</taxon>
    </lineage>
</organism>
<keyword evidence="5" id="KW-1185">Reference proteome</keyword>
<dbReference type="PANTHER" id="PTHR11017">
    <property type="entry name" value="LEUCINE-RICH REPEAT-CONTAINING PROTEIN"/>
    <property type="match status" value="1"/>
</dbReference>
<dbReference type="RefSeq" id="XP_060671843.1">
    <property type="nucleotide sequence ID" value="XM_060815860.1"/>
</dbReference>
<dbReference type="GeneID" id="132803269"/>
<reference evidence="6" key="1">
    <citation type="submission" date="2025-08" db="UniProtKB">
        <authorList>
            <consortium name="RefSeq"/>
        </authorList>
    </citation>
    <scope>IDENTIFICATION</scope>
    <source>
        <tissue evidence="6">Seedling</tissue>
    </source>
</reference>
<dbReference type="Pfam" id="PF23282">
    <property type="entry name" value="WHD_ROQ1"/>
    <property type="match status" value="1"/>
</dbReference>
<evidence type="ECO:0000256" key="1">
    <source>
        <dbReference type="ARBA" id="ARBA00022614"/>
    </source>
</evidence>
<proteinExistence type="predicted"/>
<dbReference type="Pfam" id="PF00931">
    <property type="entry name" value="NB-ARC"/>
    <property type="match status" value="1"/>
</dbReference>